<dbReference type="EMBL" id="JACHEN010000031">
    <property type="protein sequence ID" value="MBB6218015.1"/>
    <property type="molecule type" value="Genomic_DNA"/>
</dbReference>
<sequence length="107" mass="12308">MFEKFLSFKKESAFNLLQRLFYIGIFPLFFSASWLGKYFAILSPMQIQVPAEQPGFYTFTTGPNVMKGIFVGGCVFIVSIVIWKIICQILLIILEGFESYTNRNNLD</sequence>
<keyword evidence="1" id="KW-0472">Membrane</keyword>
<keyword evidence="3" id="KW-1185">Reference proteome</keyword>
<dbReference type="AlphaFoldDB" id="A0A841L6X1"/>
<dbReference type="RefSeq" id="WP_184312511.1">
    <property type="nucleotide sequence ID" value="NZ_JACHEN010000031.1"/>
</dbReference>
<evidence type="ECO:0000256" key="1">
    <source>
        <dbReference type="SAM" id="Phobius"/>
    </source>
</evidence>
<comment type="caution">
    <text evidence="2">The sequence shown here is derived from an EMBL/GenBank/DDBJ whole genome shotgun (WGS) entry which is preliminary data.</text>
</comment>
<keyword evidence="1" id="KW-0812">Transmembrane</keyword>
<keyword evidence="1" id="KW-1133">Transmembrane helix</keyword>
<protein>
    <submittedName>
        <fullName evidence="2">Uncharacterized protein</fullName>
    </submittedName>
</protein>
<evidence type="ECO:0000313" key="2">
    <source>
        <dbReference type="EMBL" id="MBB6218015.1"/>
    </source>
</evidence>
<gene>
    <name evidence="2" type="ORF">HNQ80_004152</name>
</gene>
<name>A0A841L6X1_9FIRM</name>
<dbReference type="Proteomes" id="UP000579281">
    <property type="component" value="Unassembled WGS sequence"/>
</dbReference>
<proteinExistence type="predicted"/>
<accession>A0A841L6X1</accession>
<feature type="transmembrane region" description="Helical" evidence="1">
    <location>
        <begin position="20"/>
        <end position="40"/>
    </location>
</feature>
<evidence type="ECO:0000313" key="3">
    <source>
        <dbReference type="Proteomes" id="UP000579281"/>
    </source>
</evidence>
<reference evidence="2 3" key="1">
    <citation type="submission" date="2020-08" db="EMBL/GenBank/DDBJ databases">
        <title>Genomic Encyclopedia of Type Strains, Phase IV (KMG-IV): sequencing the most valuable type-strain genomes for metagenomic binning, comparative biology and taxonomic classification.</title>
        <authorList>
            <person name="Goeker M."/>
        </authorList>
    </citation>
    <scope>NUCLEOTIDE SEQUENCE [LARGE SCALE GENOMIC DNA]</scope>
    <source>
        <strain evidence="2 3">DSM 103526</strain>
    </source>
</reference>
<organism evidence="2 3">
    <name type="scientific">Anaerosolibacter carboniphilus</name>
    <dbReference type="NCBI Taxonomy" id="1417629"/>
    <lineage>
        <taxon>Bacteria</taxon>
        <taxon>Bacillati</taxon>
        <taxon>Bacillota</taxon>
        <taxon>Clostridia</taxon>
        <taxon>Peptostreptococcales</taxon>
        <taxon>Thermotaleaceae</taxon>
        <taxon>Anaerosolibacter</taxon>
    </lineage>
</organism>
<feature type="transmembrane region" description="Helical" evidence="1">
    <location>
        <begin position="69"/>
        <end position="94"/>
    </location>
</feature>